<evidence type="ECO:0000256" key="1">
    <source>
        <dbReference type="ARBA" id="ARBA00023125"/>
    </source>
</evidence>
<dbReference type="Pfam" id="PF00010">
    <property type="entry name" value="HLH"/>
    <property type="match status" value="1"/>
</dbReference>
<dbReference type="Proteomes" id="UP001150925">
    <property type="component" value="Unassembled WGS sequence"/>
</dbReference>
<feature type="compositionally biased region" description="Basic and acidic residues" evidence="3">
    <location>
        <begin position="157"/>
        <end position="180"/>
    </location>
</feature>
<feature type="compositionally biased region" description="Pro residues" evidence="3">
    <location>
        <begin position="221"/>
        <end position="234"/>
    </location>
</feature>
<keyword evidence="2" id="KW-0539">Nucleus</keyword>
<proteinExistence type="predicted"/>
<feature type="compositionally biased region" description="Basic and acidic residues" evidence="3">
    <location>
        <begin position="323"/>
        <end position="333"/>
    </location>
</feature>
<dbReference type="PANTHER" id="PTHR10328:SF15">
    <property type="entry name" value="BHLH TRANSCRIPTION FACTOR"/>
    <property type="match status" value="1"/>
</dbReference>
<dbReference type="GO" id="GO:0045944">
    <property type="term" value="P:positive regulation of transcription by RNA polymerase II"/>
    <property type="evidence" value="ECO:0007669"/>
    <property type="project" value="TreeGrafter"/>
</dbReference>
<dbReference type="PANTHER" id="PTHR10328">
    <property type="entry name" value="PROTEIN MAX MYC-ASSOCIATED FACTOR X"/>
    <property type="match status" value="1"/>
</dbReference>
<evidence type="ECO:0000259" key="4">
    <source>
        <dbReference type="PROSITE" id="PS50888"/>
    </source>
</evidence>
<dbReference type="OrthoDB" id="8964853at2759"/>
<dbReference type="GO" id="GO:0090575">
    <property type="term" value="C:RNA polymerase II transcription regulator complex"/>
    <property type="evidence" value="ECO:0007669"/>
    <property type="project" value="TreeGrafter"/>
</dbReference>
<dbReference type="PROSITE" id="PS50888">
    <property type="entry name" value="BHLH"/>
    <property type="match status" value="1"/>
</dbReference>
<reference evidence="5" key="1">
    <citation type="submission" date="2022-07" db="EMBL/GenBank/DDBJ databases">
        <title>Phylogenomic reconstructions and comparative analyses of Kickxellomycotina fungi.</title>
        <authorList>
            <person name="Reynolds N.K."/>
            <person name="Stajich J.E."/>
            <person name="Barry K."/>
            <person name="Grigoriev I.V."/>
            <person name="Crous P."/>
            <person name="Smith M.E."/>
        </authorList>
    </citation>
    <scope>NUCLEOTIDE SEQUENCE</scope>
    <source>
        <strain evidence="5">RSA 1196</strain>
    </source>
</reference>
<dbReference type="Gene3D" id="4.10.280.10">
    <property type="entry name" value="Helix-loop-helix DNA-binding domain"/>
    <property type="match status" value="1"/>
</dbReference>
<evidence type="ECO:0000313" key="5">
    <source>
        <dbReference type="EMBL" id="KAJ1966294.1"/>
    </source>
</evidence>
<keyword evidence="6" id="KW-1185">Reference proteome</keyword>
<dbReference type="AlphaFoldDB" id="A0A9W8AW10"/>
<accession>A0A9W8AW10</accession>
<dbReference type="GO" id="GO:0003700">
    <property type="term" value="F:DNA-binding transcription factor activity"/>
    <property type="evidence" value="ECO:0007669"/>
    <property type="project" value="TreeGrafter"/>
</dbReference>
<dbReference type="SUPFAM" id="SSF47459">
    <property type="entry name" value="HLH, helix-loop-helix DNA-binding domain"/>
    <property type="match status" value="1"/>
</dbReference>
<evidence type="ECO:0000256" key="2">
    <source>
        <dbReference type="ARBA" id="ARBA00023242"/>
    </source>
</evidence>
<gene>
    <name evidence="5" type="ORF">IWQ62_002466</name>
</gene>
<dbReference type="InterPro" id="IPR036638">
    <property type="entry name" value="HLH_DNA-bd_sf"/>
</dbReference>
<feature type="compositionally biased region" description="Polar residues" evidence="3">
    <location>
        <begin position="65"/>
        <end position="75"/>
    </location>
</feature>
<keyword evidence="1" id="KW-0238">DNA-binding</keyword>
<evidence type="ECO:0000313" key="6">
    <source>
        <dbReference type="Proteomes" id="UP001150925"/>
    </source>
</evidence>
<feature type="region of interest" description="Disordered" evidence="3">
    <location>
        <begin position="1"/>
        <end position="339"/>
    </location>
</feature>
<dbReference type="InterPro" id="IPR011598">
    <property type="entry name" value="bHLH_dom"/>
</dbReference>
<dbReference type="GO" id="GO:0003677">
    <property type="term" value="F:DNA binding"/>
    <property type="evidence" value="ECO:0007669"/>
    <property type="project" value="UniProtKB-KW"/>
</dbReference>
<sequence length="458" mass="50476">MSTSNELPSLSKLSQLPPLGSSHSRSPEYDTGKHKLPSLSSYQFPRKNDYSPERQPGRGLGLLNDNYQSGDQSLLTEPKMETDDSSLSPYRRHSIAAASHFNEANSNGGSPLSREIDPHDKVLPPPSALARGGSTASLQNNHDLPPIMELNSSSPVKRKEPPSPTESMRRDGDGKRREVQPEYYPEGRPMALPRNRLLPTGNPFDPQIRRFSLPAGGGPGMPRPGLPPPPPPPGSHGHPHPPHPRAQSGNYSAQRRGPPPFYGRPPVQGDYPPPQGSASGGSGPGQFSGPHPPPPPHLHHEPSGYPDSFNMARRASMPVIAHEGARSGGDRFHPHPSGRPDVPYGYPPPFGMGGMNGHGYVAHREIAKSETPYSRSPELRVSHKMAERKRRREMKDLFDELRDNLPLDKSIKTSKWEILSKAIDFIKEQRDKENHYMNEVNSLRNQVNVLKQGRRSST</sequence>
<feature type="compositionally biased region" description="Basic and acidic residues" evidence="3">
    <location>
        <begin position="46"/>
        <end position="56"/>
    </location>
</feature>
<dbReference type="EMBL" id="JANBPY010000525">
    <property type="protein sequence ID" value="KAJ1966294.1"/>
    <property type="molecule type" value="Genomic_DNA"/>
</dbReference>
<protein>
    <recommendedName>
        <fullName evidence="4">BHLH domain-containing protein</fullName>
    </recommendedName>
</protein>
<feature type="compositionally biased region" description="Low complexity" evidence="3">
    <location>
        <begin position="7"/>
        <end position="22"/>
    </location>
</feature>
<dbReference type="SMART" id="SM00353">
    <property type="entry name" value="HLH"/>
    <property type="match status" value="1"/>
</dbReference>
<organism evidence="5 6">
    <name type="scientific">Dispira parvispora</name>
    <dbReference type="NCBI Taxonomy" id="1520584"/>
    <lineage>
        <taxon>Eukaryota</taxon>
        <taxon>Fungi</taxon>
        <taxon>Fungi incertae sedis</taxon>
        <taxon>Zoopagomycota</taxon>
        <taxon>Kickxellomycotina</taxon>
        <taxon>Dimargaritomycetes</taxon>
        <taxon>Dimargaritales</taxon>
        <taxon>Dimargaritaceae</taxon>
        <taxon>Dispira</taxon>
    </lineage>
</organism>
<comment type="caution">
    <text evidence="5">The sequence shown here is derived from an EMBL/GenBank/DDBJ whole genome shotgun (WGS) entry which is preliminary data.</text>
</comment>
<name>A0A9W8AW10_9FUNG</name>
<dbReference type="GO" id="GO:0046983">
    <property type="term" value="F:protein dimerization activity"/>
    <property type="evidence" value="ECO:0007669"/>
    <property type="project" value="InterPro"/>
</dbReference>
<evidence type="ECO:0000256" key="3">
    <source>
        <dbReference type="SAM" id="MobiDB-lite"/>
    </source>
</evidence>
<feature type="domain" description="BHLH" evidence="4">
    <location>
        <begin position="378"/>
        <end position="429"/>
    </location>
</feature>